<dbReference type="PANTHER" id="PTHR43691">
    <property type="entry name" value="URIDINE PHOSPHORYLASE"/>
    <property type="match status" value="1"/>
</dbReference>
<comment type="caution">
    <text evidence="5">The sequence shown here is derived from an EMBL/GenBank/DDBJ whole genome shotgun (WGS) entry which is preliminary data.</text>
</comment>
<feature type="domain" description="Nucleoside phosphorylase" evidence="4">
    <location>
        <begin position="29"/>
        <end position="261"/>
    </location>
</feature>
<keyword evidence="6" id="KW-1185">Reference proteome</keyword>
<gene>
    <name evidence="5" type="ORF">EOJ36_00945</name>
</gene>
<accession>A0A437PXU5</accession>
<dbReference type="Proteomes" id="UP000282832">
    <property type="component" value="Unassembled WGS sequence"/>
</dbReference>
<dbReference type="AlphaFoldDB" id="A0A437PXU5"/>
<dbReference type="SUPFAM" id="SSF53167">
    <property type="entry name" value="Purine and uridine phosphorylases"/>
    <property type="match status" value="1"/>
</dbReference>
<dbReference type="PANTHER" id="PTHR43691:SF11">
    <property type="entry name" value="FI09636P-RELATED"/>
    <property type="match status" value="1"/>
</dbReference>
<evidence type="ECO:0000313" key="5">
    <source>
        <dbReference type="EMBL" id="RVU27085.1"/>
    </source>
</evidence>
<dbReference type="OrthoDB" id="9772602at2"/>
<dbReference type="Gene3D" id="3.40.50.1580">
    <property type="entry name" value="Nucleoside phosphorylase domain"/>
    <property type="match status" value="1"/>
</dbReference>
<dbReference type="GO" id="GO:0004850">
    <property type="term" value="F:uridine phosphorylase activity"/>
    <property type="evidence" value="ECO:0007669"/>
    <property type="project" value="UniProtKB-EC"/>
</dbReference>
<protein>
    <recommendedName>
        <fullName evidence="2">Uridine phosphorylase</fullName>
        <ecNumber evidence="1">2.4.2.3</ecNumber>
    </recommendedName>
</protein>
<dbReference type="CDD" id="cd00436">
    <property type="entry name" value="UP_TbUP-like"/>
    <property type="match status" value="1"/>
</dbReference>
<evidence type="ECO:0000259" key="4">
    <source>
        <dbReference type="Pfam" id="PF01048"/>
    </source>
</evidence>
<dbReference type="GO" id="GO:0005829">
    <property type="term" value="C:cytosol"/>
    <property type="evidence" value="ECO:0007669"/>
    <property type="project" value="TreeGrafter"/>
</dbReference>
<dbReference type="Pfam" id="PF01048">
    <property type="entry name" value="PNP_UDP_1"/>
    <property type="match status" value="1"/>
</dbReference>
<dbReference type="GO" id="GO:0006152">
    <property type="term" value="P:purine nucleoside catabolic process"/>
    <property type="evidence" value="ECO:0007669"/>
    <property type="project" value="TreeGrafter"/>
</dbReference>
<comment type="catalytic activity">
    <reaction evidence="3">
        <text>uridine + phosphate = alpha-D-ribose 1-phosphate + uracil</text>
        <dbReference type="Rhea" id="RHEA:24388"/>
        <dbReference type="ChEBI" id="CHEBI:16704"/>
        <dbReference type="ChEBI" id="CHEBI:17568"/>
        <dbReference type="ChEBI" id="CHEBI:43474"/>
        <dbReference type="ChEBI" id="CHEBI:57720"/>
        <dbReference type="EC" id="2.4.2.3"/>
    </reaction>
</comment>
<sequence length="287" mass="32779">MISSTDLIINSNGTAYHLAIHPDQLPNRIFMVGDPERVPMVSQYFDKITDKIHKREFVSHFGEKNGERIGVISSGIGPDNVEIVMTELDALANINFKTREIKSHKRKLQLIRIGTSGSIQEDIPVDSFLVSKAAIGIDNLSDFYDFDENLKDFNSDEVEVFKQNFPKNTSFYLSKSSDELVKKYKNLNFIEGLTVSTPGFYAPQGREIRLKNNKKNYLEQIRNCRLGQLKPSNLEMETAAYYAFGKLLGHKVLSFNAILANRVTKEFSKKPDFQIERLIELVINYEL</sequence>
<organism evidence="5 6">
    <name type="scientific">Sandaracinomonas limnophila</name>
    <dbReference type="NCBI Taxonomy" id="1862386"/>
    <lineage>
        <taxon>Bacteria</taxon>
        <taxon>Pseudomonadati</taxon>
        <taxon>Bacteroidota</taxon>
        <taxon>Cytophagia</taxon>
        <taxon>Cytophagales</taxon>
        <taxon>Flectobacillaceae</taxon>
        <taxon>Sandaracinomonas</taxon>
    </lineage>
</organism>
<evidence type="ECO:0000313" key="6">
    <source>
        <dbReference type="Proteomes" id="UP000282832"/>
    </source>
</evidence>
<dbReference type="GO" id="GO:0004731">
    <property type="term" value="F:purine-nucleoside phosphorylase activity"/>
    <property type="evidence" value="ECO:0007669"/>
    <property type="project" value="TreeGrafter"/>
</dbReference>
<dbReference type="InterPro" id="IPR035994">
    <property type="entry name" value="Nucleoside_phosphorylase_sf"/>
</dbReference>
<dbReference type="EMBL" id="SACY01000001">
    <property type="protein sequence ID" value="RVU27085.1"/>
    <property type="molecule type" value="Genomic_DNA"/>
</dbReference>
<dbReference type="EC" id="2.4.2.3" evidence="1"/>
<reference evidence="5 6" key="1">
    <citation type="submission" date="2019-01" db="EMBL/GenBank/DDBJ databases">
        <authorList>
            <person name="Chen W.-M."/>
        </authorList>
    </citation>
    <scope>NUCLEOTIDE SEQUENCE [LARGE SCALE GENOMIC DNA]</scope>
    <source>
        <strain evidence="5 6">FSY-15</strain>
    </source>
</reference>
<evidence type="ECO:0000256" key="3">
    <source>
        <dbReference type="ARBA" id="ARBA00048447"/>
    </source>
</evidence>
<dbReference type="InterPro" id="IPR000845">
    <property type="entry name" value="Nucleoside_phosphorylase_d"/>
</dbReference>
<name>A0A437PXU5_9BACT</name>
<evidence type="ECO:0000256" key="2">
    <source>
        <dbReference type="ARBA" id="ARBA00021980"/>
    </source>
</evidence>
<proteinExistence type="predicted"/>
<evidence type="ECO:0000256" key="1">
    <source>
        <dbReference type="ARBA" id="ARBA00011888"/>
    </source>
</evidence>